<organism evidence="8 9">
    <name type="scientific">Cyclostephanos tholiformis</name>
    <dbReference type="NCBI Taxonomy" id="382380"/>
    <lineage>
        <taxon>Eukaryota</taxon>
        <taxon>Sar</taxon>
        <taxon>Stramenopiles</taxon>
        <taxon>Ochrophyta</taxon>
        <taxon>Bacillariophyta</taxon>
        <taxon>Coscinodiscophyceae</taxon>
        <taxon>Thalassiosirophycidae</taxon>
        <taxon>Stephanodiscales</taxon>
        <taxon>Stephanodiscaceae</taxon>
        <taxon>Cyclostephanos</taxon>
    </lineage>
</organism>
<dbReference type="EC" id="5.2.1.8" evidence="2 5"/>
<dbReference type="Pfam" id="PF00254">
    <property type="entry name" value="FKBP_C"/>
    <property type="match status" value="1"/>
</dbReference>
<dbReference type="InterPro" id="IPR046357">
    <property type="entry name" value="PPIase_dom_sf"/>
</dbReference>
<evidence type="ECO:0000313" key="9">
    <source>
        <dbReference type="Proteomes" id="UP001530377"/>
    </source>
</evidence>
<accession>A0ABD3RVB6</accession>
<evidence type="ECO:0000256" key="4">
    <source>
        <dbReference type="ARBA" id="ARBA00023235"/>
    </source>
</evidence>
<comment type="caution">
    <text evidence="8">The sequence shown here is derived from an EMBL/GenBank/DDBJ whole genome shotgun (WGS) entry which is preliminary data.</text>
</comment>
<sequence>MGVSKKIISQGDGTNFPKEGDKLTMHYHGTLASNGKKFDASRDRGRPFQFTIGIGQVIRGWDEGVLQMSLGEKALLHISSDYGYGSRGAGGVIPPNADLNFEVELLGINGKSK</sequence>
<reference evidence="8 9" key="1">
    <citation type="submission" date="2024-10" db="EMBL/GenBank/DDBJ databases">
        <title>Updated reference genomes for cyclostephanoid diatoms.</title>
        <authorList>
            <person name="Roberts W.R."/>
            <person name="Alverson A.J."/>
        </authorList>
    </citation>
    <scope>NUCLEOTIDE SEQUENCE [LARGE SCALE GENOMIC DNA]</scope>
    <source>
        <strain evidence="8 9">AJA228-03</strain>
    </source>
</reference>
<dbReference type="Gene3D" id="3.10.50.40">
    <property type="match status" value="1"/>
</dbReference>
<dbReference type="GO" id="GO:0003755">
    <property type="term" value="F:peptidyl-prolyl cis-trans isomerase activity"/>
    <property type="evidence" value="ECO:0007669"/>
    <property type="project" value="UniProtKB-KW"/>
</dbReference>
<dbReference type="PANTHER" id="PTHR10516:SF443">
    <property type="entry name" value="FK506-BINDING PROTEIN 59-RELATED"/>
    <property type="match status" value="1"/>
</dbReference>
<name>A0ABD3RVB6_9STRA</name>
<dbReference type="InterPro" id="IPR050689">
    <property type="entry name" value="FKBP-type_PPIase"/>
</dbReference>
<dbReference type="Proteomes" id="UP001530377">
    <property type="component" value="Unassembled WGS sequence"/>
</dbReference>
<evidence type="ECO:0000256" key="5">
    <source>
        <dbReference type="PROSITE-ProRule" id="PRU00277"/>
    </source>
</evidence>
<dbReference type="EMBL" id="JALLPB020000164">
    <property type="protein sequence ID" value="KAL3816134.1"/>
    <property type="molecule type" value="Genomic_DNA"/>
</dbReference>
<evidence type="ECO:0000256" key="2">
    <source>
        <dbReference type="ARBA" id="ARBA00013194"/>
    </source>
</evidence>
<feature type="region of interest" description="Disordered" evidence="6">
    <location>
        <begin position="1"/>
        <end position="20"/>
    </location>
</feature>
<evidence type="ECO:0000256" key="3">
    <source>
        <dbReference type="ARBA" id="ARBA00023110"/>
    </source>
</evidence>
<dbReference type="SUPFAM" id="SSF54534">
    <property type="entry name" value="FKBP-like"/>
    <property type="match status" value="1"/>
</dbReference>
<feature type="domain" description="PPIase FKBP-type" evidence="7">
    <location>
        <begin position="20"/>
        <end position="109"/>
    </location>
</feature>
<evidence type="ECO:0000313" key="8">
    <source>
        <dbReference type="EMBL" id="KAL3816134.1"/>
    </source>
</evidence>
<evidence type="ECO:0000259" key="7">
    <source>
        <dbReference type="PROSITE" id="PS50059"/>
    </source>
</evidence>
<gene>
    <name evidence="8" type="ORF">ACHAXA_011631</name>
</gene>
<evidence type="ECO:0000256" key="6">
    <source>
        <dbReference type="SAM" id="MobiDB-lite"/>
    </source>
</evidence>
<dbReference type="AlphaFoldDB" id="A0ABD3RVB6"/>
<dbReference type="PROSITE" id="PS50059">
    <property type="entry name" value="FKBP_PPIASE"/>
    <property type="match status" value="1"/>
</dbReference>
<proteinExistence type="predicted"/>
<comment type="catalytic activity">
    <reaction evidence="1 5">
        <text>[protein]-peptidylproline (omega=180) = [protein]-peptidylproline (omega=0)</text>
        <dbReference type="Rhea" id="RHEA:16237"/>
        <dbReference type="Rhea" id="RHEA-COMP:10747"/>
        <dbReference type="Rhea" id="RHEA-COMP:10748"/>
        <dbReference type="ChEBI" id="CHEBI:83833"/>
        <dbReference type="ChEBI" id="CHEBI:83834"/>
        <dbReference type="EC" id="5.2.1.8"/>
    </reaction>
</comment>
<evidence type="ECO:0000256" key="1">
    <source>
        <dbReference type="ARBA" id="ARBA00000971"/>
    </source>
</evidence>
<keyword evidence="3 5" id="KW-0697">Rotamase</keyword>
<keyword evidence="4 5" id="KW-0413">Isomerase</keyword>
<keyword evidence="9" id="KW-1185">Reference proteome</keyword>
<dbReference type="FunFam" id="3.10.50.40:FF:000025">
    <property type="entry name" value="Peptidylprolyl isomerase"/>
    <property type="match status" value="1"/>
</dbReference>
<dbReference type="PANTHER" id="PTHR10516">
    <property type="entry name" value="PEPTIDYL-PROLYL CIS-TRANS ISOMERASE"/>
    <property type="match status" value="1"/>
</dbReference>
<dbReference type="InterPro" id="IPR001179">
    <property type="entry name" value="PPIase_FKBP_dom"/>
</dbReference>
<protein>
    <recommendedName>
        <fullName evidence="2 5">peptidylprolyl isomerase</fullName>
        <ecNumber evidence="2 5">5.2.1.8</ecNumber>
    </recommendedName>
</protein>